<dbReference type="AlphaFoldDB" id="A0A8J5CGR3"/>
<name>A0A8J5CGR3_CHIOP</name>
<protein>
    <submittedName>
        <fullName evidence="4">Pyrroline-5-carboxylate reductase</fullName>
    </submittedName>
</protein>
<proteinExistence type="predicted"/>
<dbReference type="InterPro" id="IPR008927">
    <property type="entry name" value="6-PGluconate_DH-like_C_sf"/>
</dbReference>
<keyword evidence="5" id="KW-1185">Reference proteome</keyword>
<dbReference type="GO" id="GO:0055129">
    <property type="term" value="P:L-proline biosynthetic process"/>
    <property type="evidence" value="ECO:0007669"/>
    <property type="project" value="TreeGrafter"/>
</dbReference>
<evidence type="ECO:0000256" key="1">
    <source>
        <dbReference type="ARBA" id="ARBA00023002"/>
    </source>
</evidence>
<feature type="compositionally biased region" description="Basic residues" evidence="2">
    <location>
        <begin position="51"/>
        <end position="64"/>
    </location>
</feature>
<gene>
    <name evidence="4" type="primary">PROC1</name>
    <name evidence="4" type="ORF">GWK47_023106</name>
</gene>
<comment type="caution">
    <text evidence="4">The sequence shown here is derived from an EMBL/GenBank/DDBJ whole genome shotgun (WGS) entry which is preliminary data.</text>
</comment>
<feature type="region of interest" description="Disordered" evidence="2">
    <location>
        <begin position="83"/>
        <end position="122"/>
    </location>
</feature>
<evidence type="ECO:0000256" key="2">
    <source>
        <dbReference type="SAM" id="MobiDB-lite"/>
    </source>
</evidence>
<dbReference type="Proteomes" id="UP000770661">
    <property type="component" value="Unassembled WGS sequence"/>
</dbReference>
<dbReference type="SUPFAM" id="SSF48179">
    <property type="entry name" value="6-phosphogluconate dehydrogenase C-terminal domain-like"/>
    <property type="match status" value="1"/>
</dbReference>
<keyword evidence="1" id="KW-0560">Oxidoreductase</keyword>
<organism evidence="4 5">
    <name type="scientific">Chionoecetes opilio</name>
    <name type="common">Atlantic snow crab</name>
    <name type="synonym">Cancer opilio</name>
    <dbReference type="NCBI Taxonomy" id="41210"/>
    <lineage>
        <taxon>Eukaryota</taxon>
        <taxon>Metazoa</taxon>
        <taxon>Ecdysozoa</taxon>
        <taxon>Arthropoda</taxon>
        <taxon>Crustacea</taxon>
        <taxon>Multicrustacea</taxon>
        <taxon>Malacostraca</taxon>
        <taxon>Eumalacostraca</taxon>
        <taxon>Eucarida</taxon>
        <taxon>Decapoda</taxon>
        <taxon>Pleocyemata</taxon>
        <taxon>Brachyura</taxon>
        <taxon>Eubrachyura</taxon>
        <taxon>Majoidea</taxon>
        <taxon>Majidae</taxon>
        <taxon>Chionoecetes</taxon>
    </lineage>
</organism>
<sequence>MAIEALADGGVKMGLPRQLAQTLAAQTVKGAGAMVLEDGQAPWTTQGRGVLPRRHHHRRRAHPRTKLLQEQSHLSQCFYGPLWSRPSTRGPQRSGVGPFSGNRTARSLIRSDTKHTRGVNRS</sequence>
<dbReference type="GO" id="GO:0004735">
    <property type="term" value="F:pyrroline-5-carboxylate reductase activity"/>
    <property type="evidence" value="ECO:0007669"/>
    <property type="project" value="TreeGrafter"/>
</dbReference>
<feature type="domain" description="Pyrroline-5-carboxylate reductase dimerisation" evidence="3">
    <location>
        <begin position="1"/>
        <end position="44"/>
    </location>
</feature>
<dbReference type="PANTHER" id="PTHR11645:SF0">
    <property type="entry name" value="PYRROLINE-5-CARBOXYLATE REDUCTASE 3"/>
    <property type="match status" value="1"/>
</dbReference>
<evidence type="ECO:0000313" key="4">
    <source>
        <dbReference type="EMBL" id="KAG0710299.1"/>
    </source>
</evidence>
<dbReference type="Pfam" id="PF14748">
    <property type="entry name" value="P5CR_dimer"/>
    <property type="match status" value="1"/>
</dbReference>
<dbReference type="EMBL" id="JACEEZ010024334">
    <property type="protein sequence ID" value="KAG0710299.1"/>
    <property type="molecule type" value="Genomic_DNA"/>
</dbReference>
<dbReference type="OrthoDB" id="10263291at2759"/>
<feature type="region of interest" description="Disordered" evidence="2">
    <location>
        <begin position="39"/>
        <end position="64"/>
    </location>
</feature>
<evidence type="ECO:0000313" key="5">
    <source>
        <dbReference type="Proteomes" id="UP000770661"/>
    </source>
</evidence>
<dbReference type="Gene3D" id="1.10.3730.10">
    <property type="entry name" value="ProC C-terminal domain-like"/>
    <property type="match status" value="1"/>
</dbReference>
<dbReference type="InterPro" id="IPR029036">
    <property type="entry name" value="P5CR_dimer"/>
</dbReference>
<accession>A0A8J5CGR3</accession>
<reference evidence="4" key="1">
    <citation type="submission" date="2020-07" db="EMBL/GenBank/DDBJ databases">
        <title>The High-quality genome of the commercially important snow crab, Chionoecetes opilio.</title>
        <authorList>
            <person name="Jeong J.-H."/>
            <person name="Ryu S."/>
        </authorList>
    </citation>
    <scope>NUCLEOTIDE SEQUENCE</scope>
    <source>
        <strain evidence="4">MADBK_172401_WGS</strain>
        <tissue evidence="4">Digestive gland</tissue>
    </source>
</reference>
<evidence type="ECO:0000259" key="3">
    <source>
        <dbReference type="Pfam" id="PF14748"/>
    </source>
</evidence>
<dbReference type="PANTHER" id="PTHR11645">
    <property type="entry name" value="PYRROLINE-5-CARBOXYLATE REDUCTASE"/>
    <property type="match status" value="1"/>
</dbReference>